<dbReference type="Proteomes" id="UP000030762">
    <property type="component" value="Unassembled WGS sequence"/>
</dbReference>
<feature type="region of interest" description="Disordered" evidence="4">
    <location>
        <begin position="410"/>
        <end position="439"/>
    </location>
</feature>
<dbReference type="GO" id="GO:1902369">
    <property type="term" value="P:negative regulation of RNA catabolic process"/>
    <property type="evidence" value="ECO:0007669"/>
    <property type="project" value="TreeGrafter"/>
</dbReference>
<evidence type="ECO:0000313" key="6">
    <source>
        <dbReference type="Proteomes" id="UP000030762"/>
    </source>
</evidence>
<feature type="compositionally biased region" description="Basic and acidic residues" evidence="4">
    <location>
        <begin position="430"/>
        <end position="439"/>
    </location>
</feature>
<dbReference type="EMBL" id="JH767139">
    <property type="protein sequence ID" value="EQC39269.1"/>
    <property type="molecule type" value="Genomic_DNA"/>
</dbReference>
<dbReference type="GeneID" id="19944200"/>
<evidence type="ECO:0000256" key="4">
    <source>
        <dbReference type="SAM" id="MobiDB-lite"/>
    </source>
</evidence>
<accession>T0QME0</accession>
<dbReference type="OrthoDB" id="297219at2759"/>
<dbReference type="RefSeq" id="XP_008607330.1">
    <property type="nucleotide sequence ID" value="XM_008609108.1"/>
</dbReference>
<organism evidence="5 6">
    <name type="scientific">Saprolegnia diclina (strain VS20)</name>
    <dbReference type="NCBI Taxonomy" id="1156394"/>
    <lineage>
        <taxon>Eukaryota</taxon>
        <taxon>Sar</taxon>
        <taxon>Stramenopiles</taxon>
        <taxon>Oomycota</taxon>
        <taxon>Saprolegniomycetes</taxon>
        <taxon>Saprolegniales</taxon>
        <taxon>Saprolegniaceae</taxon>
        <taxon>Saprolegnia</taxon>
    </lineage>
</organism>
<dbReference type="GO" id="GO:0031048">
    <property type="term" value="P:regulatory ncRNA-mediated heterochromatin formation"/>
    <property type="evidence" value="ECO:0007669"/>
    <property type="project" value="TreeGrafter"/>
</dbReference>
<dbReference type="eggNOG" id="KOG1972">
    <property type="taxonomic scope" value="Eukaryota"/>
</dbReference>
<reference evidence="5 6" key="1">
    <citation type="submission" date="2012-04" db="EMBL/GenBank/DDBJ databases">
        <title>The Genome Sequence of Saprolegnia declina VS20.</title>
        <authorList>
            <consortium name="The Broad Institute Genome Sequencing Platform"/>
            <person name="Russ C."/>
            <person name="Nusbaum C."/>
            <person name="Tyler B."/>
            <person name="van West P."/>
            <person name="Dieguez-Uribeondo J."/>
            <person name="de Bruijn I."/>
            <person name="Tripathy S."/>
            <person name="Jiang R."/>
            <person name="Young S.K."/>
            <person name="Zeng Q."/>
            <person name="Gargeya S."/>
            <person name="Fitzgerald M."/>
            <person name="Haas B."/>
            <person name="Abouelleil A."/>
            <person name="Alvarado L."/>
            <person name="Arachchi H.M."/>
            <person name="Berlin A."/>
            <person name="Chapman S.B."/>
            <person name="Goldberg J."/>
            <person name="Griggs A."/>
            <person name="Gujja S."/>
            <person name="Hansen M."/>
            <person name="Howarth C."/>
            <person name="Imamovic A."/>
            <person name="Larimer J."/>
            <person name="McCowen C."/>
            <person name="Montmayeur A."/>
            <person name="Murphy C."/>
            <person name="Neiman D."/>
            <person name="Pearson M."/>
            <person name="Priest M."/>
            <person name="Roberts A."/>
            <person name="Saif S."/>
            <person name="Shea T."/>
            <person name="Sisk P."/>
            <person name="Sykes S."/>
            <person name="Wortman J."/>
            <person name="Nusbaum C."/>
            <person name="Birren B."/>
        </authorList>
    </citation>
    <scope>NUCLEOTIDE SEQUENCE [LARGE SCALE GENOMIC DNA]</scope>
    <source>
        <strain evidence="5 6">VS20</strain>
    </source>
</reference>
<dbReference type="Gene3D" id="1.25.40.10">
    <property type="entry name" value="Tetratricopeptide repeat domain"/>
    <property type="match status" value="2"/>
</dbReference>
<proteinExistence type="inferred from homology"/>
<evidence type="ECO:0000313" key="5">
    <source>
        <dbReference type="EMBL" id="EQC39269.1"/>
    </source>
</evidence>
<evidence type="ECO:0000256" key="1">
    <source>
        <dbReference type="ARBA" id="ARBA00004123"/>
    </source>
</evidence>
<feature type="region of interest" description="Disordered" evidence="4">
    <location>
        <begin position="28"/>
        <end position="69"/>
    </location>
</feature>
<protein>
    <submittedName>
        <fullName evidence="5">Uncharacterized protein</fullName>
    </submittedName>
</protein>
<dbReference type="InterPro" id="IPR013633">
    <property type="entry name" value="NRDE-2"/>
</dbReference>
<sequence length="1097" mass="123401">MFSAGRATQPAAPTEAQAIAWLNVGKSYKAGEDDDDTNEGFTPVAPSRQPTGPIALPKPARRAEEPRALAHKRPIAPPSKVDKLYEIDHGKDKDNLFYGTLNATDVPRYHLFKRKREADDEASLRYFDAKHKVSALSLHLPTERGERATDDDGAPFLALEPYTPIRDEDAELESQRREARVVAQNKHFNAALRQDPSNVDLWLAYMHVQADALGDMKSKAKQRALLLEKQVAIWSRAMLANPTSDALVQLQWFLCMQRSDEADILAELERSVLAHPEHADAWLHLLQRKQMQFGAFSVAALRDLFARMIQSVQMRSASSDVRDATLVHFATLLCRMEAQSGYVERSIGLLQALLELNVSCRSPHAMTEFGAYWEQHGSSWGERGVDAGDVPPLSTTLPSMETFIASVQERSERSLEASQPPLHLRGLPHHQPESSEARGVDAFSDEHFSKHEGDNGQDEGYVWSNIHGHRVHIKDAEDAAEYERILRELRSNQPEVDDVAITKKKAKTSANDVDERLAFDRLQDDNEHASLLLEEDLLMATQWRPLRPNDPADAPLIDEQPDRVLLFDEIQPFLFTVQPRVHMNLFLALVAEVGIRPRYSTPEYMYADALDTDGLENLCDAFFQSDAPAIEPRRMLDSLLHDSIVVARDTLLDPSKLAWARRLLLQGYAQLQRVECLGLALDLETHVGMHLGEHEPARTFAKHVLSAEPSSLLLYERYACMEWRFGNDKMTSRICEKASASAANSLETHRFAYWRVRFELNQADDNVGCLWRCLYLLYAIYDPTVESLARACKRLKKQKAPPSALLTPTMQVRLHQSTQRDVQAALDALGTETQATVSVPITAVCLYHALLVEFVLGGCACELLLTRLRTSVDALDTASRLGRWHNSTTVVDVARQWFLAAGLDLLLRTGASPKQWRVGTHLAVSTVQSQSVFAALFVDAEKKNTMAQQVRRFVQGAVQAAQKQFDAPSPQLWLVALLAELYRAGPSDAACCARHAWGAVAIQRIRKVFEDSLSHASWRSEGCAVLWRLYLRFEVHVGCVDRATKVLYRSIHKCPWSKALYLDAIRVLGPYLPSETHHEILGWLVAKELYLRFEKDS</sequence>
<dbReference type="Pfam" id="PF08424">
    <property type="entry name" value="NRDE-2"/>
    <property type="match status" value="1"/>
</dbReference>
<keyword evidence="3" id="KW-0539">Nucleus</keyword>
<dbReference type="AlphaFoldDB" id="T0QME0"/>
<dbReference type="VEuPathDB" id="FungiDB:SDRG_03473"/>
<evidence type="ECO:0000256" key="3">
    <source>
        <dbReference type="ARBA" id="ARBA00023242"/>
    </source>
</evidence>
<dbReference type="OMA" id="YARIITV"/>
<dbReference type="PANTHER" id="PTHR13471:SF0">
    <property type="entry name" value="NUCLEAR EXOSOME REGULATOR NRDE2"/>
    <property type="match status" value="1"/>
</dbReference>
<gene>
    <name evidence="5" type="ORF">SDRG_03473</name>
</gene>
<dbReference type="InterPro" id="IPR011990">
    <property type="entry name" value="TPR-like_helical_dom_sf"/>
</dbReference>
<dbReference type="GO" id="GO:0071013">
    <property type="term" value="C:catalytic step 2 spliceosome"/>
    <property type="evidence" value="ECO:0007669"/>
    <property type="project" value="TreeGrafter"/>
</dbReference>
<keyword evidence="6" id="KW-1185">Reference proteome</keyword>
<dbReference type="STRING" id="1156394.T0QME0"/>
<name>T0QME0_SAPDV</name>
<evidence type="ECO:0000256" key="2">
    <source>
        <dbReference type="ARBA" id="ARBA00009265"/>
    </source>
</evidence>
<dbReference type="PANTHER" id="PTHR13471">
    <property type="entry name" value="TETRATRICOPEPTIDE-LIKE HELICAL"/>
    <property type="match status" value="1"/>
</dbReference>
<comment type="subcellular location">
    <subcellularLocation>
        <location evidence="1">Nucleus</location>
    </subcellularLocation>
</comment>
<comment type="similarity">
    <text evidence="2">Belongs to the NRDE2 family.</text>
</comment>
<dbReference type="InParanoid" id="T0QME0"/>